<dbReference type="InterPro" id="IPR003995">
    <property type="entry name" value="RTX_toxin_determinant-A"/>
</dbReference>
<reference evidence="13" key="1">
    <citation type="submission" date="2016-10" db="EMBL/GenBank/DDBJ databases">
        <authorList>
            <person name="Varghese N."/>
            <person name="Submissions S."/>
        </authorList>
    </citation>
    <scope>NUCLEOTIDE SEQUENCE [LARGE SCALE GENOMIC DNA]</scope>
    <source>
        <strain evidence="13">DSM 17465</strain>
    </source>
</reference>
<dbReference type="InterPro" id="IPR001343">
    <property type="entry name" value="Hemolysn_Ca-bd"/>
</dbReference>
<evidence type="ECO:0000256" key="10">
    <source>
        <dbReference type="SAM" id="MobiDB-lite"/>
    </source>
</evidence>
<dbReference type="Pfam" id="PF00353">
    <property type="entry name" value="HemolysinCabind"/>
    <property type="match status" value="17"/>
</dbReference>
<feature type="compositionally biased region" description="Basic and acidic residues" evidence="10">
    <location>
        <begin position="982"/>
        <end position="1003"/>
    </location>
</feature>
<feature type="compositionally biased region" description="Basic and acidic residues" evidence="10">
    <location>
        <begin position="484"/>
        <end position="495"/>
    </location>
</feature>
<dbReference type="InterPro" id="IPR050557">
    <property type="entry name" value="RTX_toxin/Mannuronan_C5-epim"/>
</dbReference>
<comment type="cofactor">
    <cofactor evidence="1">
        <name>Ca(2+)</name>
        <dbReference type="ChEBI" id="CHEBI:29108"/>
    </cofactor>
</comment>
<comment type="similarity">
    <text evidence="4">Belongs to the peptidase M10B family.</text>
</comment>
<dbReference type="PANTHER" id="PTHR38340:SF1">
    <property type="entry name" value="S-LAYER PROTEIN"/>
    <property type="match status" value="1"/>
</dbReference>
<dbReference type="GO" id="GO:0090729">
    <property type="term" value="F:toxin activity"/>
    <property type="evidence" value="ECO:0007669"/>
    <property type="project" value="UniProtKB-KW"/>
</dbReference>
<keyword evidence="6" id="KW-0800">Toxin</keyword>
<dbReference type="PRINTS" id="PR01488">
    <property type="entry name" value="RTXTOXINA"/>
</dbReference>
<evidence type="ECO:0000313" key="13">
    <source>
        <dbReference type="Proteomes" id="UP000183371"/>
    </source>
</evidence>
<feature type="compositionally biased region" description="Basic and acidic residues" evidence="10">
    <location>
        <begin position="926"/>
        <end position="955"/>
    </location>
</feature>
<feature type="compositionally biased region" description="Low complexity" evidence="10">
    <location>
        <begin position="1278"/>
        <end position="1287"/>
    </location>
</feature>
<accession>A0A1I6ZX89</accession>
<dbReference type="SUPFAM" id="SSF55486">
    <property type="entry name" value="Metalloproteases ('zincins'), catalytic domain"/>
    <property type="match status" value="1"/>
</dbReference>
<dbReference type="InterPro" id="IPR006026">
    <property type="entry name" value="Peptidase_Metallo"/>
</dbReference>
<feature type="region of interest" description="Disordered" evidence="10">
    <location>
        <begin position="1257"/>
        <end position="1287"/>
    </location>
</feature>
<dbReference type="GO" id="GO:0016020">
    <property type="term" value="C:membrane"/>
    <property type="evidence" value="ECO:0007669"/>
    <property type="project" value="UniProtKB-SubCell"/>
</dbReference>
<evidence type="ECO:0000259" key="11">
    <source>
        <dbReference type="SMART" id="SM00235"/>
    </source>
</evidence>
<dbReference type="PRINTS" id="PR00313">
    <property type="entry name" value="CABNDNGRPT"/>
</dbReference>
<evidence type="ECO:0000256" key="4">
    <source>
        <dbReference type="ARBA" id="ARBA00009490"/>
    </source>
</evidence>
<dbReference type="GO" id="GO:0008270">
    <property type="term" value="F:zinc ion binding"/>
    <property type="evidence" value="ECO:0007669"/>
    <property type="project" value="InterPro"/>
</dbReference>
<proteinExistence type="inferred from homology"/>
<keyword evidence="13" id="KW-1185">Reference proteome</keyword>
<keyword evidence="7" id="KW-0677">Repeat</keyword>
<feature type="region of interest" description="Disordered" evidence="10">
    <location>
        <begin position="908"/>
        <end position="1006"/>
    </location>
</feature>
<dbReference type="SUPFAM" id="SSF51120">
    <property type="entry name" value="beta-Roll"/>
    <property type="match status" value="9"/>
</dbReference>
<comment type="subcellular location">
    <subcellularLocation>
        <location evidence="2">Membrane</location>
    </subcellularLocation>
    <subcellularLocation>
        <location evidence="3">Secreted</location>
    </subcellularLocation>
</comment>
<evidence type="ECO:0000256" key="1">
    <source>
        <dbReference type="ARBA" id="ARBA00001913"/>
    </source>
</evidence>
<evidence type="ECO:0000256" key="5">
    <source>
        <dbReference type="ARBA" id="ARBA00022525"/>
    </source>
</evidence>
<name>A0A1I6ZX89_9HYPH</name>
<dbReference type="InterPro" id="IPR018511">
    <property type="entry name" value="Hemolysin-typ_Ca-bd_CS"/>
</dbReference>
<evidence type="ECO:0000313" key="12">
    <source>
        <dbReference type="EMBL" id="SFT67283.1"/>
    </source>
</evidence>
<feature type="compositionally biased region" description="Acidic residues" evidence="10">
    <location>
        <begin position="1143"/>
        <end position="1157"/>
    </location>
</feature>
<dbReference type="EMBL" id="FPBD01000002">
    <property type="protein sequence ID" value="SFT67283.1"/>
    <property type="molecule type" value="Genomic_DNA"/>
</dbReference>
<dbReference type="GO" id="GO:0005509">
    <property type="term" value="F:calcium ion binding"/>
    <property type="evidence" value="ECO:0007669"/>
    <property type="project" value="InterPro"/>
</dbReference>
<feature type="compositionally biased region" description="Basic and acidic residues" evidence="10">
    <location>
        <begin position="733"/>
        <end position="749"/>
    </location>
</feature>
<feature type="region of interest" description="Disordered" evidence="10">
    <location>
        <begin position="622"/>
        <end position="641"/>
    </location>
</feature>
<dbReference type="Gene3D" id="2.150.10.10">
    <property type="entry name" value="Serralysin-like metalloprotease, C-terminal"/>
    <property type="match status" value="12"/>
</dbReference>
<evidence type="ECO:0000256" key="8">
    <source>
        <dbReference type="ARBA" id="ARBA00023026"/>
    </source>
</evidence>
<dbReference type="PROSITE" id="PS00330">
    <property type="entry name" value="HEMOLYSIN_CALCIUM"/>
    <property type="match status" value="12"/>
</dbReference>
<protein>
    <submittedName>
        <fullName evidence="12">Ca2+-binding protein, RTX toxin-related</fullName>
    </submittedName>
</protein>
<evidence type="ECO:0000256" key="9">
    <source>
        <dbReference type="ARBA" id="ARBA00023136"/>
    </source>
</evidence>
<evidence type="ECO:0000256" key="7">
    <source>
        <dbReference type="ARBA" id="ARBA00022737"/>
    </source>
</evidence>
<evidence type="ECO:0000256" key="3">
    <source>
        <dbReference type="ARBA" id="ARBA00004613"/>
    </source>
</evidence>
<dbReference type="InterPro" id="IPR024079">
    <property type="entry name" value="MetalloPept_cat_dom_sf"/>
</dbReference>
<gene>
    <name evidence="12" type="ORF">SAMN05444141_102682</name>
</gene>
<dbReference type="GO" id="GO:0006508">
    <property type="term" value="P:proteolysis"/>
    <property type="evidence" value="ECO:0007669"/>
    <property type="project" value="InterPro"/>
</dbReference>
<dbReference type="InterPro" id="IPR013858">
    <property type="entry name" value="Peptidase_M10B_C"/>
</dbReference>
<dbReference type="InterPro" id="IPR011049">
    <property type="entry name" value="Serralysin-like_metalloprot_C"/>
</dbReference>
<sequence>MTPSILEDSPGLRVCPLDISENDMLGGEYNMTNETGTPDDFATTVLENHPDGCGCSCCSENVSENADGANSSGTGGGKRAGTLNELSDYLERGYWGGGPNWFNLTGTGDNAKFGQLTYNVTGNFKDADGLGSMAATRVREAMDYIESVTGIDLVETTDQVADINFKDNGKGAGAGHHGGAWQRDLKAWFSDHVVINLPAGGGHGRHDDDTGHFVHTVLHEIGHALGLGHQGPYNGVRPSYPNGVKFLNDSRHVSVMSYLSQDKNYSSGASSAYPQTFAAADLLALDKLYGDQSYNGKTFGTHNAFLGDTVYGFNTNISEVNNFRMVNLARYGDNNAYTLVDGGGNDTLDLSGFSKATIDLRVTQADDTLPYSSSVEGERKNISIAVGTVIENAVGTRGNDKITGNYADNHLWGGRGNDKMYGLEGDDHFYLEAGNDVMDGGEGSDWLHIDTDEDMTIDLNREELVSFFGRDRIVSIENVDSGSGDDRLIGNEADNKLQGNDGDDTLYGNEGNDYLKGGNGNDELYGGAGNDRFDLDAGDDQIHGGDGKDIIYFYGREDARVDLTENTIETAYGNDTISGIESISAGHGNDYLRGNAENNSIRGNGGDDIILGEAGDDYLSGSHGNDELYGGTGNDTLNEGSGDDLVEAGEGNDRIILGDGNDILDGGAGNDRITISNKKGARIDLAVTDAQDTGYGMDKITNVENITGNKHDDVFAGTDGANSLRGMGGDDVIDGRGGDDKLEGNDGNDKINGGAGDDILYGGSGDDELSGGDGNDRLYAGGGDDVFIMGQGKDLLDGGAGHDIVRASDDEALIVDLKHTRLETASGVKLLRGIEGFEAGGGDDQLIGTEGDNTLIGNAGNDVLSGLGGNDRLDGGEGDDKLYGGAGDDALIGGAGNDILEAAEGNNVLHGDAGNDQLTTGDGDDELHGGAGEDKLTSGAGKDRLFGDDGSDELRAGAGDDELHGGAGVDQLYGESGNDTLHGGDGDDILRGEAGDDELHGDAGNDNLIDTEGNNALFGGDGDDYLEAGDGKDILDGGAGNDTILLGRGRDTIRGGAGVDHLIADYDENLSINLSFTSARSTGIGLADITGIENVTTGSGRDRVTGTDADNIIKTNAGGDVLNGGAGNDSLWGGAGRDMLNGGDDDDLLEGEADNDILDGGNGDDVVNAGDGNDKITLDEGNDVIRGGEGKDRLIVSGSKGAHVDLSNTGAQDTGYGLDTITDIENVSGGDGDDHLTGDDLRNEIHGGNGDDVVFGAGGDDYLQGGSGNDTLNGGSGSDNLNGGAGDDIVNGDDGNDYLTLSRGADIIDGGDGRDILRYNGSESITVDLSRTDFQSTGIGQLKVSNVEIVEGGSGDDVLIGDEVANTLRGGSGADTLQGGGGRDYIVLGNDDAVDRVVYTSVSDVTLEGAAELVSGFDKGEDLFDFRQIDANTDNDGDQAFLFSDDGAAANSVWVTAYRSTQYVYADVDGDAQADFKIAVSKADALSAEDFLL</sequence>
<organism evidence="12 13">
    <name type="scientific">Pseudovibrio denitrificans</name>
    <dbReference type="NCBI Taxonomy" id="258256"/>
    <lineage>
        <taxon>Bacteria</taxon>
        <taxon>Pseudomonadati</taxon>
        <taxon>Pseudomonadota</taxon>
        <taxon>Alphaproteobacteria</taxon>
        <taxon>Hyphomicrobiales</taxon>
        <taxon>Stappiaceae</taxon>
        <taxon>Pseudovibrio</taxon>
    </lineage>
</organism>
<dbReference type="PANTHER" id="PTHR38340">
    <property type="entry name" value="S-LAYER PROTEIN"/>
    <property type="match status" value="1"/>
</dbReference>
<dbReference type="Proteomes" id="UP000183371">
    <property type="component" value="Unassembled WGS sequence"/>
</dbReference>
<evidence type="ECO:0000256" key="6">
    <source>
        <dbReference type="ARBA" id="ARBA00022656"/>
    </source>
</evidence>
<dbReference type="GO" id="GO:0005615">
    <property type="term" value="C:extracellular space"/>
    <property type="evidence" value="ECO:0007669"/>
    <property type="project" value="InterPro"/>
</dbReference>
<feature type="region of interest" description="Disordered" evidence="10">
    <location>
        <begin position="1142"/>
        <end position="1175"/>
    </location>
</feature>
<feature type="domain" description="Peptidase metallopeptidase" evidence="11">
    <location>
        <begin position="97"/>
        <end position="267"/>
    </location>
</feature>
<evidence type="ECO:0000256" key="2">
    <source>
        <dbReference type="ARBA" id="ARBA00004370"/>
    </source>
</evidence>
<keyword evidence="5" id="KW-0964">Secreted</keyword>
<feature type="region of interest" description="Disordered" evidence="10">
    <location>
        <begin position="726"/>
        <end position="757"/>
    </location>
</feature>
<keyword evidence="8" id="KW-0843">Virulence</keyword>
<dbReference type="Gene3D" id="3.40.390.10">
    <property type="entry name" value="Collagenase (Catalytic Domain)"/>
    <property type="match status" value="1"/>
</dbReference>
<dbReference type="Pfam" id="PF08548">
    <property type="entry name" value="Peptidase_M10_C"/>
    <property type="match status" value="2"/>
</dbReference>
<feature type="region of interest" description="Disordered" evidence="10">
    <location>
        <begin position="484"/>
        <end position="506"/>
    </location>
</feature>
<keyword evidence="9" id="KW-0472">Membrane</keyword>
<dbReference type="SMART" id="SM00235">
    <property type="entry name" value="ZnMc"/>
    <property type="match status" value="1"/>
</dbReference>
<dbReference type="GO" id="GO:0008237">
    <property type="term" value="F:metallopeptidase activity"/>
    <property type="evidence" value="ECO:0007669"/>
    <property type="project" value="InterPro"/>
</dbReference>